<gene>
    <name evidence="1" type="ORF">RFULGI_LOCUS370</name>
</gene>
<protein>
    <submittedName>
        <fullName evidence="1">151_t:CDS:1</fullName>
    </submittedName>
</protein>
<accession>A0A9N8VKB2</accession>
<name>A0A9N8VKB2_9GLOM</name>
<reference evidence="1" key="1">
    <citation type="submission" date="2021-06" db="EMBL/GenBank/DDBJ databases">
        <authorList>
            <person name="Kallberg Y."/>
            <person name="Tangrot J."/>
            <person name="Rosling A."/>
        </authorList>
    </citation>
    <scope>NUCLEOTIDE SEQUENCE</scope>
    <source>
        <strain evidence="1">IN212</strain>
    </source>
</reference>
<comment type="caution">
    <text evidence="1">The sequence shown here is derived from an EMBL/GenBank/DDBJ whole genome shotgun (WGS) entry which is preliminary data.</text>
</comment>
<evidence type="ECO:0000313" key="1">
    <source>
        <dbReference type="EMBL" id="CAG8453909.1"/>
    </source>
</evidence>
<sequence>MSIKNLEKERLCALGDKITTVVTRLINPNNSVGRMMNRRQSCAVNNRVSSGRRKAKYVD</sequence>
<evidence type="ECO:0000313" key="2">
    <source>
        <dbReference type="Proteomes" id="UP000789396"/>
    </source>
</evidence>
<organism evidence="1 2">
    <name type="scientific">Racocetra fulgida</name>
    <dbReference type="NCBI Taxonomy" id="60492"/>
    <lineage>
        <taxon>Eukaryota</taxon>
        <taxon>Fungi</taxon>
        <taxon>Fungi incertae sedis</taxon>
        <taxon>Mucoromycota</taxon>
        <taxon>Glomeromycotina</taxon>
        <taxon>Glomeromycetes</taxon>
        <taxon>Diversisporales</taxon>
        <taxon>Gigasporaceae</taxon>
        <taxon>Racocetra</taxon>
    </lineage>
</organism>
<keyword evidence="2" id="KW-1185">Reference proteome</keyword>
<dbReference type="EMBL" id="CAJVPZ010000119">
    <property type="protein sequence ID" value="CAG8453909.1"/>
    <property type="molecule type" value="Genomic_DNA"/>
</dbReference>
<proteinExistence type="predicted"/>
<dbReference type="AlphaFoldDB" id="A0A9N8VKB2"/>
<dbReference type="Proteomes" id="UP000789396">
    <property type="component" value="Unassembled WGS sequence"/>
</dbReference>